<proteinExistence type="inferred from homology"/>
<evidence type="ECO:0000256" key="1">
    <source>
        <dbReference type="ARBA" id="ARBA00001974"/>
    </source>
</evidence>
<evidence type="ECO:0000256" key="4">
    <source>
        <dbReference type="ARBA" id="ARBA00022798"/>
    </source>
</evidence>
<keyword evidence="10" id="KW-1185">Reference proteome</keyword>
<feature type="domain" description="Alpha-glycerophosphate oxidase C-terminal" evidence="8">
    <location>
        <begin position="424"/>
        <end position="536"/>
    </location>
</feature>
<name>A0A1H8FJT9_9RHOB</name>
<dbReference type="EMBL" id="FOCE01000004">
    <property type="protein sequence ID" value="SEN32013.1"/>
    <property type="molecule type" value="Genomic_DNA"/>
</dbReference>
<evidence type="ECO:0000256" key="5">
    <source>
        <dbReference type="ARBA" id="ARBA00022827"/>
    </source>
</evidence>
<comment type="cofactor">
    <cofactor evidence="1">
        <name>FAD</name>
        <dbReference type="ChEBI" id="CHEBI:57692"/>
    </cofactor>
</comment>
<protein>
    <submittedName>
        <fullName evidence="9">Glycerol-3-phosphate dehydrogenase</fullName>
    </submittedName>
</protein>
<gene>
    <name evidence="9" type="ORF">SAMN04488103_104183</name>
</gene>
<dbReference type="STRING" id="933059.SAMN04488103_104183"/>
<sequence length="563" mass="59057">MPLPSDQTPSQTARDAAWARLALLPEPEVVILGGGVNGAGTLRDLALNGVSAVLLDTGDFCGGASGASSRMAHGGLRYLEGREFRLVAEAARERNLLLHQAPHLVRPLEIVVPLTALLAGFPQAVLRFLGLSRRPGPLSLAALTGALVLYERFGAVRRALPRHTTRLRRVGFPRGLGAATRAVVSYYDGQILSPEALVLEMLDEAAAQPGVVALNHVGWETDGTGAFTVRNSLTGQTAVLRPRLVVNAAGAAVDAVNARLGLTTALIRGVKGAHLVLRHPQLLARMAGRAFYFDDGTGRMVICLPVEDTILMGTTEVETRDPDDKAVAAVEVDYLLAALGRLFGDIAVGRAHLVAVTTGIRPLQAGGGGSATSAARDHALEEHRAGPLPVLSLVGGKWTTFRSFSEQAADRVLALLGRARRVSTLERAYPGAAPVDAAALAAQTGLTPARIAALIARYGALAVPVAAHCAVGPDRMLAGQTAWSWREADWLIRARMACALEDLVLRRTRLVASGTLSRATLEDLATCLAAALGRDADWAAAEVARAAADPRILGCVTVSGDKP</sequence>
<dbReference type="InterPro" id="IPR000447">
    <property type="entry name" value="G3P_DH_FAD-dep"/>
</dbReference>
<evidence type="ECO:0000313" key="10">
    <source>
        <dbReference type="Proteomes" id="UP000198761"/>
    </source>
</evidence>
<dbReference type="RefSeq" id="WP_091300668.1">
    <property type="nucleotide sequence ID" value="NZ_FOCE01000004.1"/>
</dbReference>
<reference evidence="9 10" key="1">
    <citation type="submission" date="2016-10" db="EMBL/GenBank/DDBJ databases">
        <authorList>
            <person name="de Groot N.N."/>
        </authorList>
    </citation>
    <scope>NUCLEOTIDE SEQUENCE [LARGE SCALE GENOMIC DNA]</scope>
    <source>
        <strain evidence="9 10">DSM 3857</strain>
    </source>
</reference>
<evidence type="ECO:0000256" key="2">
    <source>
        <dbReference type="ARBA" id="ARBA00007330"/>
    </source>
</evidence>
<dbReference type="GO" id="GO:0006071">
    <property type="term" value="P:glycerol metabolic process"/>
    <property type="evidence" value="ECO:0007669"/>
    <property type="project" value="UniProtKB-KW"/>
</dbReference>
<dbReference type="PRINTS" id="PR01001">
    <property type="entry name" value="FADG3PDH"/>
</dbReference>
<dbReference type="OrthoDB" id="9766796at2"/>
<organism evidence="9 10">
    <name type="scientific">Gemmobacter aquatilis</name>
    <dbReference type="NCBI Taxonomy" id="933059"/>
    <lineage>
        <taxon>Bacteria</taxon>
        <taxon>Pseudomonadati</taxon>
        <taxon>Pseudomonadota</taxon>
        <taxon>Alphaproteobacteria</taxon>
        <taxon>Rhodobacterales</taxon>
        <taxon>Paracoccaceae</taxon>
        <taxon>Gemmobacter</taxon>
    </lineage>
</organism>
<keyword evidence="5" id="KW-0274">FAD</keyword>
<dbReference type="InterPro" id="IPR031656">
    <property type="entry name" value="DAO_C"/>
</dbReference>
<dbReference type="Gene3D" id="1.10.8.870">
    <property type="entry name" value="Alpha-glycerophosphate oxidase, cap domain"/>
    <property type="match status" value="1"/>
</dbReference>
<dbReference type="PANTHER" id="PTHR11985">
    <property type="entry name" value="GLYCEROL-3-PHOSPHATE DEHYDROGENASE"/>
    <property type="match status" value="1"/>
</dbReference>
<dbReference type="InterPro" id="IPR036188">
    <property type="entry name" value="FAD/NAD-bd_sf"/>
</dbReference>
<dbReference type="GO" id="GO:0046168">
    <property type="term" value="P:glycerol-3-phosphate catabolic process"/>
    <property type="evidence" value="ECO:0007669"/>
    <property type="project" value="TreeGrafter"/>
</dbReference>
<keyword evidence="4" id="KW-0319">Glycerol metabolism</keyword>
<feature type="domain" description="FAD dependent oxidoreductase" evidence="7">
    <location>
        <begin position="29"/>
        <end position="365"/>
    </location>
</feature>
<evidence type="ECO:0000256" key="6">
    <source>
        <dbReference type="ARBA" id="ARBA00023002"/>
    </source>
</evidence>
<evidence type="ECO:0000259" key="8">
    <source>
        <dbReference type="Pfam" id="PF16901"/>
    </source>
</evidence>
<dbReference type="GO" id="GO:0004368">
    <property type="term" value="F:glycerol-3-phosphate dehydrogenase (quinone) activity"/>
    <property type="evidence" value="ECO:0007669"/>
    <property type="project" value="InterPro"/>
</dbReference>
<comment type="similarity">
    <text evidence="2">Belongs to the FAD-dependent glycerol-3-phosphate dehydrogenase family.</text>
</comment>
<evidence type="ECO:0000259" key="7">
    <source>
        <dbReference type="Pfam" id="PF01266"/>
    </source>
</evidence>
<dbReference type="SUPFAM" id="SSF51905">
    <property type="entry name" value="FAD/NAD(P)-binding domain"/>
    <property type="match status" value="1"/>
</dbReference>
<dbReference type="Proteomes" id="UP000198761">
    <property type="component" value="Unassembled WGS sequence"/>
</dbReference>
<keyword evidence="3" id="KW-0285">Flavoprotein</keyword>
<dbReference type="Gene3D" id="3.50.50.60">
    <property type="entry name" value="FAD/NAD(P)-binding domain"/>
    <property type="match status" value="1"/>
</dbReference>
<evidence type="ECO:0000313" key="9">
    <source>
        <dbReference type="EMBL" id="SEN32013.1"/>
    </source>
</evidence>
<keyword evidence="6" id="KW-0560">Oxidoreductase</keyword>
<dbReference type="PANTHER" id="PTHR11985:SF35">
    <property type="entry name" value="ANAEROBIC GLYCEROL-3-PHOSPHATE DEHYDROGENASE SUBUNIT A"/>
    <property type="match status" value="1"/>
</dbReference>
<dbReference type="InterPro" id="IPR006076">
    <property type="entry name" value="FAD-dep_OxRdtase"/>
</dbReference>
<dbReference type="Pfam" id="PF01266">
    <property type="entry name" value="DAO"/>
    <property type="match status" value="1"/>
</dbReference>
<evidence type="ECO:0000256" key="3">
    <source>
        <dbReference type="ARBA" id="ARBA00022630"/>
    </source>
</evidence>
<dbReference type="Pfam" id="PF16901">
    <property type="entry name" value="DAO_C"/>
    <property type="match status" value="1"/>
</dbReference>
<dbReference type="Gene3D" id="3.30.9.10">
    <property type="entry name" value="D-Amino Acid Oxidase, subunit A, domain 2"/>
    <property type="match status" value="1"/>
</dbReference>
<accession>A0A1H8FJT9</accession>
<dbReference type="InterPro" id="IPR038299">
    <property type="entry name" value="DAO_C_sf"/>
</dbReference>
<dbReference type="AlphaFoldDB" id="A0A1H8FJT9"/>